<dbReference type="PANTHER" id="PTHR15020:SF50">
    <property type="entry name" value="UPF0659 PROTEIN YMR090W"/>
    <property type="match status" value="1"/>
</dbReference>
<dbReference type="InterPro" id="IPR036291">
    <property type="entry name" value="NAD(P)-bd_dom_sf"/>
</dbReference>
<sequence length="220" mass="24854">MTYRKILILGATGRTGKLVLMKALNCGYQVNTLVRKKTAFLPRHVNLKIFEGTPTDKFALAKAMENCEVVISALNISRNSDFPWSKLRTPANFLSETVNNIIALSPDTVTKRVIVISAWGTSDTRDHIPGWFRLLIDYSNIGVAYKDHARQEELLARSALRYTVIRPVILTNSNKENDVQVSLDNVPEPGLMVSRENVAKFIVEVLKNDLFVYQMPVIYE</sequence>
<accession>A0A4R5DCA2</accession>
<dbReference type="RefSeq" id="WP_131962348.1">
    <property type="nucleotide sequence ID" value="NZ_SMFL01000021.1"/>
</dbReference>
<reference evidence="2 3" key="1">
    <citation type="submission" date="2019-03" db="EMBL/GenBank/DDBJ databases">
        <title>Dyadobacter AR-3-6 sp. nov., isolated from arctic soil.</title>
        <authorList>
            <person name="Chaudhary D.K."/>
        </authorList>
    </citation>
    <scope>NUCLEOTIDE SEQUENCE [LARGE SCALE GENOMIC DNA]</scope>
    <source>
        <strain evidence="2 3">AR-3-6</strain>
    </source>
</reference>
<evidence type="ECO:0000313" key="3">
    <source>
        <dbReference type="Proteomes" id="UP000294850"/>
    </source>
</evidence>
<organism evidence="2 3">
    <name type="scientific">Dyadobacter psychrotolerans</name>
    <dbReference type="NCBI Taxonomy" id="2541721"/>
    <lineage>
        <taxon>Bacteria</taxon>
        <taxon>Pseudomonadati</taxon>
        <taxon>Bacteroidota</taxon>
        <taxon>Cytophagia</taxon>
        <taxon>Cytophagales</taxon>
        <taxon>Spirosomataceae</taxon>
        <taxon>Dyadobacter</taxon>
    </lineage>
</organism>
<dbReference type="PANTHER" id="PTHR15020">
    <property type="entry name" value="FLAVIN REDUCTASE-RELATED"/>
    <property type="match status" value="1"/>
</dbReference>
<dbReference type="Gene3D" id="3.40.50.720">
    <property type="entry name" value="NAD(P)-binding Rossmann-like Domain"/>
    <property type="match status" value="1"/>
</dbReference>
<dbReference type="OrthoDB" id="9790734at2"/>
<evidence type="ECO:0000259" key="1">
    <source>
        <dbReference type="Pfam" id="PF13460"/>
    </source>
</evidence>
<proteinExistence type="predicted"/>
<gene>
    <name evidence="2" type="ORF">E0F88_31305</name>
</gene>
<dbReference type="Proteomes" id="UP000294850">
    <property type="component" value="Unassembled WGS sequence"/>
</dbReference>
<comment type="caution">
    <text evidence="2">The sequence shown here is derived from an EMBL/GenBank/DDBJ whole genome shotgun (WGS) entry which is preliminary data.</text>
</comment>
<dbReference type="EMBL" id="SMFL01000021">
    <property type="protein sequence ID" value="TDE09234.1"/>
    <property type="molecule type" value="Genomic_DNA"/>
</dbReference>
<dbReference type="Pfam" id="PF13460">
    <property type="entry name" value="NAD_binding_10"/>
    <property type="match status" value="1"/>
</dbReference>
<protein>
    <recommendedName>
        <fullName evidence="1">NAD(P)-binding domain-containing protein</fullName>
    </recommendedName>
</protein>
<dbReference type="InterPro" id="IPR016040">
    <property type="entry name" value="NAD(P)-bd_dom"/>
</dbReference>
<dbReference type="SUPFAM" id="SSF51735">
    <property type="entry name" value="NAD(P)-binding Rossmann-fold domains"/>
    <property type="match status" value="1"/>
</dbReference>
<dbReference type="AlphaFoldDB" id="A0A4R5DCA2"/>
<name>A0A4R5DCA2_9BACT</name>
<evidence type="ECO:0000313" key="2">
    <source>
        <dbReference type="EMBL" id="TDE09234.1"/>
    </source>
</evidence>
<feature type="domain" description="NAD(P)-binding" evidence="1">
    <location>
        <begin position="10"/>
        <end position="208"/>
    </location>
</feature>
<keyword evidence="3" id="KW-1185">Reference proteome</keyword>